<evidence type="ECO:0000256" key="1">
    <source>
        <dbReference type="SAM" id="Phobius"/>
    </source>
</evidence>
<accession>A0A1G4MA88</accession>
<keyword evidence="1" id="KW-1133">Transmembrane helix</keyword>
<dbReference type="SMART" id="SM01149">
    <property type="entry name" value="DUF1237"/>
    <property type="match status" value="1"/>
</dbReference>
<dbReference type="OrthoDB" id="7771656at2759"/>
<proteinExistence type="predicted"/>
<dbReference type="AlphaFoldDB" id="A0A1G4MA88"/>
<organism evidence="2 3">
    <name type="scientific">Lachancea fermentati</name>
    <name type="common">Zygosaccharomyces fermentati</name>
    <dbReference type="NCBI Taxonomy" id="4955"/>
    <lineage>
        <taxon>Eukaryota</taxon>
        <taxon>Fungi</taxon>
        <taxon>Dikarya</taxon>
        <taxon>Ascomycota</taxon>
        <taxon>Saccharomycotina</taxon>
        <taxon>Saccharomycetes</taxon>
        <taxon>Saccharomycetales</taxon>
        <taxon>Saccharomycetaceae</taxon>
        <taxon>Lachancea</taxon>
    </lineage>
</organism>
<dbReference type="PANTHER" id="PTHR31047">
    <property type="entry name" value="MEIOTICALLY UP-REGULATED GENE 157 PROTEIN"/>
    <property type="match status" value="1"/>
</dbReference>
<dbReference type="InterPro" id="IPR012341">
    <property type="entry name" value="6hp_glycosidase-like_sf"/>
</dbReference>
<feature type="transmembrane region" description="Helical" evidence="1">
    <location>
        <begin position="7"/>
        <end position="25"/>
    </location>
</feature>
<evidence type="ECO:0000313" key="3">
    <source>
        <dbReference type="Proteomes" id="UP000190831"/>
    </source>
</evidence>
<gene>
    <name evidence="2" type="ORF">LAFE_0C12112G</name>
</gene>
<keyword evidence="3" id="KW-1185">Reference proteome</keyword>
<dbReference type="GO" id="GO:0004553">
    <property type="term" value="F:hydrolase activity, hydrolyzing O-glycosyl compounds"/>
    <property type="evidence" value="ECO:0007669"/>
    <property type="project" value="UniProtKB-ARBA"/>
</dbReference>
<dbReference type="InterPro" id="IPR008313">
    <property type="entry name" value="GH125"/>
</dbReference>
<keyword evidence="1" id="KW-0812">Transmembrane</keyword>
<dbReference type="PANTHER" id="PTHR31047:SF0">
    <property type="entry name" value="MEIOTICALLY UP-REGULATED GENE 157 PROTEIN"/>
    <property type="match status" value="1"/>
</dbReference>
<dbReference type="Proteomes" id="UP000190831">
    <property type="component" value="Chromosome C"/>
</dbReference>
<dbReference type="OMA" id="WFAWCNS"/>
<dbReference type="GO" id="GO:0005975">
    <property type="term" value="P:carbohydrate metabolic process"/>
    <property type="evidence" value="ECO:0007669"/>
    <property type="project" value="InterPro"/>
</dbReference>
<keyword evidence="1" id="KW-0472">Membrane</keyword>
<protein>
    <submittedName>
        <fullName evidence="2">LAFE_0C12112g1_1</fullName>
    </submittedName>
</protein>
<sequence length="617" mass="70918">MRRKTTHLHHFIIVALLFFVIYNIGGGTLHSRTHSVQEDGEQVGTPPLVKPKAKGLKKYVNKVKKCPKYMDYASVPHFREERGETPLNLPYQRPPENCRTFKSSIIDDFLEAFLVRIKNPDLARLFENTFPNTLDTTILWHVTAEQNKKLHNHKLKHISYRNEKPETFVVTGDIHAEWLRDSAWQLSTYQPFIRYDSKLLELMKGAINLQAQFLFHNPYCNAFHPPAYTHVHRGDSAVDDVSPRPDWRQVFECKYEIDSLASFLTLSRQFYENAPETEKFTFIDDDWLVAVGRLITVLFRESVPTYDENGVVNPFYYKFQRHTNIASETQPLAGTGNPVNGGIGLIRSAFRPSDDSTVFQYFIPGNAHMCVELEHLANILKHYHSKIVLEEEISEDGKQDHTALLELIDKASSFSTAIREGILEHAIFEHPRYGLVFAYEIDGYGSSLFMDDANIPSLLSLPDLGFINAHDQVYQNTRKMIMSKDGNPYYIQGSHFQGIGGPHIGIHNAWPMSLMVAIRTTDRDKDIEDYLQRILESTGGLGLIHESIQAFTPNGMLFTRPWFAWANSEFAKTILKLAEQKPHLIFKEEYLNNKFTLDKFLSSLLEKTKRGENIMDD</sequence>
<dbReference type="EMBL" id="LT598485">
    <property type="protein sequence ID" value="SCW00793.1"/>
    <property type="molecule type" value="Genomic_DNA"/>
</dbReference>
<dbReference type="SUPFAM" id="SSF48208">
    <property type="entry name" value="Six-hairpin glycosidases"/>
    <property type="match status" value="1"/>
</dbReference>
<reference evidence="2 3" key="1">
    <citation type="submission" date="2016-03" db="EMBL/GenBank/DDBJ databases">
        <authorList>
            <person name="Devillers H."/>
        </authorList>
    </citation>
    <scope>NUCLEOTIDE SEQUENCE [LARGE SCALE GENOMIC DNA]</scope>
    <source>
        <strain evidence="2">CBS 6772</strain>
    </source>
</reference>
<dbReference type="Gene3D" id="1.50.10.10">
    <property type="match status" value="1"/>
</dbReference>
<evidence type="ECO:0000313" key="2">
    <source>
        <dbReference type="EMBL" id="SCW00793.1"/>
    </source>
</evidence>
<dbReference type="InterPro" id="IPR008928">
    <property type="entry name" value="6-hairpin_glycosidase_sf"/>
</dbReference>
<name>A0A1G4MA88_LACFM</name>
<dbReference type="Pfam" id="PF06824">
    <property type="entry name" value="Glyco_hydro_125"/>
    <property type="match status" value="1"/>
</dbReference>